<dbReference type="PANTHER" id="PTHR46072:SF1">
    <property type="entry name" value="AMIDASE"/>
    <property type="match status" value="1"/>
</dbReference>
<evidence type="ECO:0000256" key="1">
    <source>
        <dbReference type="ARBA" id="ARBA00001311"/>
    </source>
</evidence>
<keyword evidence="4" id="KW-0378">Hydrolase</keyword>
<dbReference type="PIRSF" id="PIRSF001221">
    <property type="entry name" value="Amidase_fungi"/>
    <property type="match status" value="1"/>
</dbReference>
<gene>
    <name evidence="8" type="ORF">APUU_21694A</name>
</gene>
<evidence type="ECO:0000313" key="8">
    <source>
        <dbReference type="EMBL" id="BCS21262.1"/>
    </source>
</evidence>
<dbReference type="Pfam" id="PF01425">
    <property type="entry name" value="Amidase"/>
    <property type="match status" value="1"/>
</dbReference>
<feature type="binding site" evidence="6">
    <location>
        <position position="208"/>
    </location>
    <ligand>
        <name>substrate</name>
    </ligand>
</feature>
<evidence type="ECO:0000256" key="4">
    <source>
        <dbReference type="ARBA" id="ARBA00022801"/>
    </source>
</evidence>
<dbReference type="OrthoDB" id="6428749at2759"/>
<evidence type="ECO:0000256" key="2">
    <source>
        <dbReference type="ARBA" id="ARBA00009199"/>
    </source>
</evidence>
<dbReference type="InterPro" id="IPR023631">
    <property type="entry name" value="Amidase_dom"/>
</dbReference>
<evidence type="ECO:0000256" key="6">
    <source>
        <dbReference type="PIRSR" id="PIRSR001221-2"/>
    </source>
</evidence>
<reference evidence="8" key="2">
    <citation type="submission" date="2021-02" db="EMBL/GenBank/DDBJ databases">
        <title>Aspergillus puulaauensis MK2 genome sequence.</title>
        <authorList>
            <person name="Futagami T."/>
            <person name="Mori K."/>
            <person name="Kadooka C."/>
            <person name="Tanaka T."/>
        </authorList>
    </citation>
    <scope>NUCLEOTIDE SEQUENCE</scope>
    <source>
        <strain evidence="8">MK2</strain>
    </source>
</reference>
<dbReference type="AlphaFoldDB" id="A0A7R7XGT4"/>
<organism evidence="8 9">
    <name type="scientific">Aspergillus puulaauensis</name>
    <dbReference type="NCBI Taxonomy" id="1220207"/>
    <lineage>
        <taxon>Eukaryota</taxon>
        <taxon>Fungi</taxon>
        <taxon>Dikarya</taxon>
        <taxon>Ascomycota</taxon>
        <taxon>Pezizomycotina</taxon>
        <taxon>Eurotiomycetes</taxon>
        <taxon>Eurotiomycetidae</taxon>
        <taxon>Eurotiales</taxon>
        <taxon>Aspergillaceae</taxon>
        <taxon>Aspergillus</taxon>
    </lineage>
</organism>
<accession>A0A7R7XGT4</accession>
<feature type="binding site" evidence="6">
    <location>
        <begin position="229"/>
        <end position="232"/>
    </location>
    <ligand>
        <name>substrate</name>
    </ligand>
</feature>
<dbReference type="GeneID" id="64971267"/>
<feature type="binding site" evidence="6">
    <location>
        <position position="182"/>
    </location>
    <ligand>
        <name>substrate</name>
    </ligand>
</feature>
<evidence type="ECO:0000256" key="5">
    <source>
        <dbReference type="PIRSR" id="PIRSR001221-1"/>
    </source>
</evidence>
<evidence type="ECO:0000256" key="3">
    <source>
        <dbReference type="ARBA" id="ARBA00012922"/>
    </source>
</evidence>
<sequence length="542" mass="59674">MTEPHWKPIVDQKRLTQALSIPPSWRLPESIIVSDAATLDVIRNCGILSTKELEWTDINDITELLRLLASREVSSVQLTTAFCKRAAIAQQMTGCLTEIFFDQGLERAKSLDDELERTGRMSGPLHGLPVSVKDRFDVEGLDTTVGWVGLANKPAARSDSVVQLLESMGAVLYVKTNVPQSLMMSDSYNHVFGQSVNAFNRKLISGGSSGGEGALVGAGGSALGIGTDIGGSIRVPSNLQGLYSICPTTGRVPWNCSFMHQHYLVPPVAGPMARSLSTVEYFMQSLLDSNPWDLDPGCIPIPWRKDMAALPTKKLKLGIIYDDGIVRPQPPVMRAMRETAQKLKDAGHEVMEWDASLHVEGTGLWTKSILSDGGHHCRQLCALVDEPLIQGMAVGTPADELSTTEKEKTEEAKWTFQETYLKQWVSSGIDALLLPVTPWVGYKPKTWVKSFQWLGYTALYNLLNYAAVTVPVITADEELDTPENDKEWAAHVPRNESDRFNYEQYDLDLVKGMPVTVQIVGGRFGEERAISVAKVIDGLFGR</sequence>
<reference evidence="8" key="1">
    <citation type="submission" date="2021-01" db="EMBL/GenBank/DDBJ databases">
        <authorList>
            <consortium name="Aspergillus puulaauensis MK2 genome sequencing consortium"/>
            <person name="Kazuki M."/>
            <person name="Futagami T."/>
        </authorList>
    </citation>
    <scope>NUCLEOTIDE SEQUENCE</scope>
    <source>
        <strain evidence="8">MK2</strain>
    </source>
</reference>
<dbReference type="SUPFAM" id="SSF75304">
    <property type="entry name" value="Amidase signature (AS) enzymes"/>
    <property type="match status" value="1"/>
</dbReference>
<evidence type="ECO:0000259" key="7">
    <source>
        <dbReference type="Pfam" id="PF01425"/>
    </source>
</evidence>
<dbReference type="EMBL" id="AP024444">
    <property type="protein sequence ID" value="BCS21262.1"/>
    <property type="molecule type" value="Genomic_DNA"/>
</dbReference>
<dbReference type="PANTHER" id="PTHR46072">
    <property type="entry name" value="AMIDASE-RELATED-RELATED"/>
    <property type="match status" value="1"/>
</dbReference>
<feature type="active site" description="Charge relay system" evidence="5">
    <location>
        <position position="133"/>
    </location>
</feature>
<keyword evidence="9" id="KW-1185">Reference proteome</keyword>
<dbReference type="EC" id="3.5.1.4" evidence="3"/>
<dbReference type="KEGG" id="apuu:APUU_21694A"/>
<comment type="similarity">
    <text evidence="2">Belongs to the amidase family.</text>
</comment>
<evidence type="ECO:0000313" key="9">
    <source>
        <dbReference type="Proteomes" id="UP000654913"/>
    </source>
</evidence>
<dbReference type="InterPro" id="IPR036928">
    <property type="entry name" value="AS_sf"/>
</dbReference>
<feature type="domain" description="Amidase" evidence="7">
    <location>
        <begin position="78"/>
        <end position="528"/>
    </location>
</feature>
<dbReference type="GO" id="GO:0004040">
    <property type="term" value="F:amidase activity"/>
    <property type="evidence" value="ECO:0007669"/>
    <property type="project" value="UniProtKB-EC"/>
</dbReference>
<protein>
    <recommendedName>
        <fullName evidence="3">amidase</fullName>
        <ecNumber evidence="3">3.5.1.4</ecNumber>
    </recommendedName>
</protein>
<dbReference type="PROSITE" id="PS00571">
    <property type="entry name" value="AMIDASES"/>
    <property type="match status" value="1"/>
</dbReference>
<feature type="active site" description="Acyl-ester intermediate" evidence="5">
    <location>
        <position position="232"/>
    </location>
</feature>
<dbReference type="Proteomes" id="UP000654913">
    <property type="component" value="Chromosome 2"/>
</dbReference>
<name>A0A7R7XGT4_9EURO</name>
<feature type="active site" description="Charge relay system" evidence="5">
    <location>
        <position position="208"/>
    </location>
</feature>
<dbReference type="RefSeq" id="XP_041553456.1">
    <property type="nucleotide sequence ID" value="XM_041700475.1"/>
</dbReference>
<comment type="catalytic activity">
    <reaction evidence="1">
        <text>a monocarboxylic acid amide + H2O = a monocarboxylate + NH4(+)</text>
        <dbReference type="Rhea" id="RHEA:12020"/>
        <dbReference type="ChEBI" id="CHEBI:15377"/>
        <dbReference type="ChEBI" id="CHEBI:28938"/>
        <dbReference type="ChEBI" id="CHEBI:35757"/>
        <dbReference type="ChEBI" id="CHEBI:83628"/>
        <dbReference type="EC" id="3.5.1.4"/>
    </reaction>
</comment>
<dbReference type="Gene3D" id="3.90.1300.10">
    <property type="entry name" value="Amidase signature (AS) domain"/>
    <property type="match status" value="1"/>
</dbReference>
<dbReference type="InterPro" id="IPR020556">
    <property type="entry name" value="Amidase_CS"/>
</dbReference>
<proteinExistence type="inferred from homology"/>